<keyword evidence="3" id="KW-1185">Reference proteome</keyword>
<feature type="coiled-coil region" evidence="1">
    <location>
        <begin position="16"/>
        <end position="43"/>
    </location>
</feature>
<protein>
    <submittedName>
        <fullName evidence="2">Uncharacterized protein</fullName>
    </submittedName>
</protein>
<dbReference type="AlphaFoldDB" id="A0A5B7DQC8"/>
<evidence type="ECO:0000313" key="2">
    <source>
        <dbReference type="EMBL" id="MPC23425.1"/>
    </source>
</evidence>
<evidence type="ECO:0000256" key="1">
    <source>
        <dbReference type="SAM" id="Coils"/>
    </source>
</evidence>
<comment type="caution">
    <text evidence="2">The sequence shown here is derived from an EMBL/GenBank/DDBJ whole genome shotgun (WGS) entry which is preliminary data.</text>
</comment>
<gene>
    <name evidence="2" type="ORF">E2C01_016472</name>
</gene>
<organism evidence="2 3">
    <name type="scientific">Portunus trituberculatus</name>
    <name type="common">Swimming crab</name>
    <name type="synonym">Neptunus trituberculatus</name>
    <dbReference type="NCBI Taxonomy" id="210409"/>
    <lineage>
        <taxon>Eukaryota</taxon>
        <taxon>Metazoa</taxon>
        <taxon>Ecdysozoa</taxon>
        <taxon>Arthropoda</taxon>
        <taxon>Crustacea</taxon>
        <taxon>Multicrustacea</taxon>
        <taxon>Malacostraca</taxon>
        <taxon>Eumalacostraca</taxon>
        <taxon>Eucarida</taxon>
        <taxon>Decapoda</taxon>
        <taxon>Pleocyemata</taxon>
        <taxon>Brachyura</taxon>
        <taxon>Eubrachyura</taxon>
        <taxon>Portunoidea</taxon>
        <taxon>Portunidae</taxon>
        <taxon>Portuninae</taxon>
        <taxon>Portunus</taxon>
    </lineage>
</organism>
<sequence>MREDARKSLEEMWKTREEAYVMLEDARKAREDMREALGQFNCNWQPLSEVVVIMVIKKRKPSEFDGRSTRGRSKYDDAPFVPDKARLAVKTEGRGQAVARRMSREVLLLHLEDLACRSAGRLTEDQMKAMWRLLCQYVDMVSQGEWDIGRMSCWPMESSWGLTYDAPEKRATFQFGF</sequence>
<accession>A0A5B7DQC8</accession>
<evidence type="ECO:0000313" key="3">
    <source>
        <dbReference type="Proteomes" id="UP000324222"/>
    </source>
</evidence>
<dbReference type="Proteomes" id="UP000324222">
    <property type="component" value="Unassembled WGS sequence"/>
</dbReference>
<keyword evidence="1" id="KW-0175">Coiled coil</keyword>
<proteinExistence type="predicted"/>
<dbReference type="EMBL" id="VSRR010001204">
    <property type="protein sequence ID" value="MPC23425.1"/>
    <property type="molecule type" value="Genomic_DNA"/>
</dbReference>
<name>A0A5B7DQC8_PORTR</name>
<reference evidence="2 3" key="1">
    <citation type="submission" date="2019-05" db="EMBL/GenBank/DDBJ databases">
        <title>Another draft genome of Portunus trituberculatus and its Hox gene families provides insights of decapod evolution.</title>
        <authorList>
            <person name="Jeong J.-H."/>
            <person name="Song I."/>
            <person name="Kim S."/>
            <person name="Choi T."/>
            <person name="Kim D."/>
            <person name="Ryu S."/>
            <person name="Kim W."/>
        </authorList>
    </citation>
    <scope>NUCLEOTIDE SEQUENCE [LARGE SCALE GENOMIC DNA]</scope>
    <source>
        <tissue evidence="2">Muscle</tissue>
    </source>
</reference>